<dbReference type="Proteomes" id="UP000289340">
    <property type="component" value="Chromosome 10"/>
</dbReference>
<dbReference type="InterPro" id="IPR015260">
    <property type="entry name" value="Syntaxin-6/10/61_N"/>
</dbReference>
<proteinExistence type="predicted"/>
<evidence type="ECO:0000256" key="2">
    <source>
        <dbReference type="ARBA" id="ARBA00046280"/>
    </source>
</evidence>
<sequence length="269" mass="31108">MESAYRAWLREKRDRSTPEELNELCRELQTPLGTTKWQLEEFDKAVKLSYQHHGKLPLWWVNLDEEERDDLAAFLSGACQTTQSTNDECMEVTQAKKEDKIVDINTFCNRDISVSEKSSKDVISVSKDTDYVIEIKADAASRSNDDVVSQTDRITSTRKTWTTPNYGVLKIAIADEGEQRDKPTWTVDATPKEKGFRNLFWKQKFEEYPQAMRAVCMFNQRFEHIGICQSQRQFQSPLHLRYGCSVQVTLALMLTIFLIGKLSIIIIFC</sequence>
<comment type="caution">
    <text evidence="5">The sequence shown here is derived from an EMBL/GenBank/DDBJ whole genome shotgun (WGS) entry which is preliminary data.</text>
</comment>
<dbReference type="GO" id="GO:0012505">
    <property type="term" value="C:endomembrane system"/>
    <property type="evidence" value="ECO:0007669"/>
    <property type="project" value="UniProtKB-SubCell"/>
</dbReference>
<evidence type="ECO:0000313" key="6">
    <source>
        <dbReference type="Proteomes" id="UP000289340"/>
    </source>
</evidence>
<dbReference type="GO" id="GO:0048193">
    <property type="term" value="P:Golgi vesicle transport"/>
    <property type="evidence" value="ECO:0007669"/>
    <property type="project" value="InterPro"/>
</dbReference>
<evidence type="ECO:0000259" key="4">
    <source>
        <dbReference type="Pfam" id="PF09177"/>
    </source>
</evidence>
<keyword evidence="3" id="KW-0812">Transmembrane</keyword>
<dbReference type="PANTHER" id="PTHR34949:SF3">
    <property type="entry name" value="OS08G0244100 PROTEIN"/>
    <property type="match status" value="1"/>
</dbReference>
<name>A0A445ILU6_GLYSO</name>
<dbReference type="AlphaFoldDB" id="A0A445ILU6"/>
<feature type="domain" description="Syntaxin 6/10/61 N-terminal" evidence="4">
    <location>
        <begin position="1"/>
        <end position="53"/>
    </location>
</feature>
<feature type="transmembrane region" description="Helical" evidence="3">
    <location>
        <begin position="248"/>
        <end position="268"/>
    </location>
</feature>
<organism evidence="5 6">
    <name type="scientific">Glycine soja</name>
    <name type="common">Wild soybean</name>
    <dbReference type="NCBI Taxonomy" id="3848"/>
    <lineage>
        <taxon>Eukaryota</taxon>
        <taxon>Viridiplantae</taxon>
        <taxon>Streptophyta</taxon>
        <taxon>Embryophyta</taxon>
        <taxon>Tracheophyta</taxon>
        <taxon>Spermatophyta</taxon>
        <taxon>Magnoliopsida</taxon>
        <taxon>eudicotyledons</taxon>
        <taxon>Gunneridae</taxon>
        <taxon>Pentapetalae</taxon>
        <taxon>rosids</taxon>
        <taxon>fabids</taxon>
        <taxon>Fabales</taxon>
        <taxon>Fabaceae</taxon>
        <taxon>Papilionoideae</taxon>
        <taxon>50 kb inversion clade</taxon>
        <taxon>NPAAA clade</taxon>
        <taxon>indigoferoid/millettioid clade</taxon>
        <taxon>Phaseoleae</taxon>
        <taxon>Glycine</taxon>
        <taxon>Glycine subgen. Soja</taxon>
    </lineage>
</organism>
<dbReference type="GO" id="GO:0015031">
    <property type="term" value="P:protein transport"/>
    <property type="evidence" value="ECO:0007669"/>
    <property type="project" value="UniProtKB-KW"/>
</dbReference>
<dbReference type="EMBL" id="QZWG01000010">
    <property type="protein sequence ID" value="RZB87047.1"/>
    <property type="molecule type" value="Genomic_DNA"/>
</dbReference>
<gene>
    <name evidence="5" type="ORF">D0Y65_026955</name>
</gene>
<evidence type="ECO:0000256" key="1">
    <source>
        <dbReference type="ARBA" id="ARBA00022927"/>
    </source>
</evidence>
<dbReference type="Pfam" id="PF09177">
    <property type="entry name" value="STX6_10_61_N"/>
    <property type="match status" value="1"/>
</dbReference>
<dbReference type="GO" id="GO:0016020">
    <property type="term" value="C:membrane"/>
    <property type="evidence" value="ECO:0007669"/>
    <property type="project" value="InterPro"/>
</dbReference>
<keyword evidence="3" id="KW-1133">Transmembrane helix</keyword>
<reference evidence="5 6" key="1">
    <citation type="submission" date="2018-09" db="EMBL/GenBank/DDBJ databases">
        <title>A high-quality reference genome of wild soybean provides a powerful tool to mine soybean genomes.</title>
        <authorList>
            <person name="Xie M."/>
            <person name="Chung C.Y.L."/>
            <person name="Li M.-W."/>
            <person name="Wong F.-L."/>
            <person name="Chan T.-F."/>
            <person name="Lam H.-M."/>
        </authorList>
    </citation>
    <scope>NUCLEOTIDE SEQUENCE [LARGE SCALE GENOMIC DNA]</scope>
    <source>
        <strain evidence="6">cv. W05</strain>
        <tissue evidence="5">Hypocotyl of etiolated seedlings</tissue>
    </source>
</reference>
<dbReference type="PANTHER" id="PTHR34949">
    <property type="entry name" value="OS05G0443700 PROTEIN"/>
    <property type="match status" value="1"/>
</dbReference>
<dbReference type="Gene3D" id="1.20.58.90">
    <property type="match status" value="1"/>
</dbReference>
<accession>A0A445ILU6</accession>
<keyword evidence="1" id="KW-0813">Transport</keyword>
<evidence type="ECO:0000313" key="5">
    <source>
        <dbReference type="EMBL" id="RZB87047.1"/>
    </source>
</evidence>
<dbReference type="SUPFAM" id="SSF47661">
    <property type="entry name" value="t-snare proteins"/>
    <property type="match status" value="1"/>
</dbReference>
<dbReference type="InterPro" id="IPR010989">
    <property type="entry name" value="SNARE"/>
</dbReference>
<keyword evidence="6" id="KW-1185">Reference proteome</keyword>
<protein>
    <recommendedName>
        <fullName evidence="4">Syntaxin 6/10/61 N-terminal domain-containing protein</fullName>
    </recommendedName>
</protein>
<keyword evidence="3" id="KW-0472">Membrane</keyword>
<keyword evidence="1" id="KW-0653">Protein transport</keyword>
<evidence type="ECO:0000256" key="3">
    <source>
        <dbReference type="SAM" id="Phobius"/>
    </source>
</evidence>
<comment type="subcellular location">
    <subcellularLocation>
        <location evidence="2">Endomembrane system</location>
        <topology evidence="2">Single-pass type IV membrane protein</topology>
    </subcellularLocation>
</comment>